<dbReference type="InterPro" id="IPR011856">
    <property type="entry name" value="tRNA_endonuc-like_dom_sf"/>
</dbReference>
<name>A0A0F8WSH5_9ZZZZ</name>
<evidence type="ECO:0000313" key="1">
    <source>
        <dbReference type="EMBL" id="KKK59663.1"/>
    </source>
</evidence>
<dbReference type="GO" id="GO:0003676">
    <property type="term" value="F:nucleic acid binding"/>
    <property type="evidence" value="ECO:0007669"/>
    <property type="project" value="InterPro"/>
</dbReference>
<comment type="caution">
    <text evidence="1">The sequence shown here is derived from an EMBL/GenBank/DDBJ whole genome shotgun (WGS) entry which is preliminary data.</text>
</comment>
<gene>
    <name evidence="1" type="ORF">LCGC14_3032140</name>
</gene>
<accession>A0A0F8WSH5</accession>
<proteinExistence type="predicted"/>
<reference evidence="1" key="1">
    <citation type="journal article" date="2015" name="Nature">
        <title>Complex archaea that bridge the gap between prokaryotes and eukaryotes.</title>
        <authorList>
            <person name="Spang A."/>
            <person name="Saw J.H."/>
            <person name="Jorgensen S.L."/>
            <person name="Zaremba-Niedzwiedzka K."/>
            <person name="Martijn J."/>
            <person name="Lind A.E."/>
            <person name="van Eijk R."/>
            <person name="Schleper C."/>
            <person name="Guy L."/>
            <person name="Ettema T.J."/>
        </authorList>
    </citation>
    <scope>NUCLEOTIDE SEQUENCE</scope>
</reference>
<dbReference type="EMBL" id="LAZR01063355">
    <property type="protein sequence ID" value="KKK59663.1"/>
    <property type="molecule type" value="Genomic_DNA"/>
</dbReference>
<organism evidence="1">
    <name type="scientific">marine sediment metagenome</name>
    <dbReference type="NCBI Taxonomy" id="412755"/>
    <lineage>
        <taxon>unclassified sequences</taxon>
        <taxon>metagenomes</taxon>
        <taxon>ecological metagenomes</taxon>
    </lineage>
</organism>
<protein>
    <submittedName>
        <fullName evidence="1">Uncharacterized protein</fullName>
    </submittedName>
</protein>
<dbReference type="AlphaFoldDB" id="A0A0F8WSH5"/>
<dbReference type="Gene3D" id="3.40.1350.10">
    <property type="match status" value="1"/>
</dbReference>
<sequence>MKPRNRAAKGARLEKLAKEGELVKSVMQLLQAHGFQVFRRNTGAMTSNYTRKDGSTRERFVRFSVPGMADIWGWQALTGRHIEVEVKRRGVKPTPLQEQWLQSARDGGVIAFWCDSMGMAEAELVRASEVDRFQHR</sequence>